<sequence length="594" mass="65348">MLSRAAYTGVTRSLAIAFDVGTTYSGASFAILDPGEEPKVQTVTRYPGQDNGDAKIPSVLYYTEDGSVFAAGAEAMSPAMRLEAEDDNLIFVEWWKLHLCPASLLSPELKAAIPPLPPGKDVMSIFGDFLQYLFTCAKQYIVETYPEGATLWNSVVGHIEIILSHPNGWEGVQQTAMRTAAVRAGLVSDDAAGHGRVHFVTEGEASVHYCLERGVARDVIKDGETIIVVDAGGGTVDITTYTFVTAVPILMEEVAPPDCLLQGSTQVNARASVYLQRKLEKSTYGNEEDVKTMIESFEQMAKPTFRDDKERAHIRFGSARDKDPDVGIRHGQLVLEGHEMAAFFKPSIDKIVAGIHTQRILASHKHISTIFLVGGFASSPWLCSNLQRELQGTGMKICRPDSHANKAVAEGAMVFYLSHFVSVRVTRYAYGTSCVIEYRPDDPDHVKRRAKVHTRPSGRKVIPNSFNMILAKGTSVREQDEVFSQNFYKEASTPSALNKISTTIVSYRGSVKNPKWADAEPEQFTTLCTVFADTTAVKKEKKQRGGSVFYTFDFRVVLQCGLTELKAQISWTEGGVERRGAAKIVYDDDTEASV</sequence>
<dbReference type="InterPro" id="IPR043129">
    <property type="entry name" value="ATPase_NBD"/>
</dbReference>
<dbReference type="EMBL" id="KN840447">
    <property type="protein sequence ID" value="KIP11255.1"/>
    <property type="molecule type" value="Genomic_DNA"/>
</dbReference>
<organism evidence="1 2">
    <name type="scientific">Phlebiopsis gigantea (strain 11061_1 CR5-6)</name>
    <name type="common">White-rot fungus</name>
    <name type="synonym">Peniophora gigantea</name>
    <dbReference type="NCBI Taxonomy" id="745531"/>
    <lineage>
        <taxon>Eukaryota</taxon>
        <taxon>Fungi</taxon>
        <taxon>Dikarya</taxon>
        <taxon>Basidiomycota</taxon>
        <taxon>Agaricomycotina</taxon>
        <taxon>Agaricomycetes</taxon>
        <taxon>Polyporales</taxon>
        <taxon>Phanerochaetaceae</taxon>
        <taxon>Phlebiopsis</taxon>
    </lineage>
</organism>
<evidence type="ECO:0000313" key="1">
    <source>
        <dbReference type="EMBL" id="KIP11255.1"/>
    </source>
</evidence>
<name>A0A0C3SF07_PHLG1</name>
<evidence type="ECO:0000313" key="2">
    <source>
        <dbReference type="Proteomes" id="UP000053257"/>
    </source>
</evidence>
<dbReference type="AlphaFoldDB" id="A0A0C3SF07"/>
<dbReference type="SUPFAM" id="SSF53067">
    <property type="entry name" value="Actin-like ATPase domain"/>
    <property type="match status" value="2"/>
</dbReference>
<dbReference type="CDD" id="cd10170">
    <property type="entry name" value="ASKHA_NBD_HSP70"/>
    <property type="match status" value="1"/>
</dbReference>
<keyword evidence="2" id="KW-1185">Reference proteome</keyword>
<dbReference type="PANTHER" id="PTHR14187:SF5">
    <property type="entry name" value="HEAT SHOCK 70 KDA PROTEIN 12A"/>
    <property type="match status" value="1"/>
</dbReference>
<dbReference type="Gene3D" id="3.30.420.40">
    <property type="match status" value="2"/>
</dbReference>
<accession>A0A0C3SF07</accession>
<dbReference type="HOGENOM" id="CLU_009958_4_2_1"/>
<reference evidence="1 2" key="1">
    <citation type="journal article" date="2014" name="PLoS Genet.">
        <title>Analysis of the Phlebiopsis gigantea genome, transcriptome and secretome provides insight into its pioneer colonization strategies of wood.</title>
        <authorList>
            <person name="Hori C."/>
            <person name="Ishida T."/>
            <person name="Igarashi K."/>
            <person name="Samejima M."/>
            <person name="Suzuki H."/>
            <person name="Master E."/>
            <person name="Ferreira P."/>
            <person name="Ruiz-Duenas F.J."/>
            <person name="Held B."/>
            <person name="Canessa P."/>
            <person name="Larrondo L.F."/>
            <person name="Schmoll M."/>
            <person name="Druzhinina I.S."/>
            <person name="Kubicek C.P."/>
            <person name="Gaskell J.A."/>
            <person name="Kersten P."/>
            <person name="St John F."/>
            <person name="Glasner J."/>
            <person name="Sabat G."/>
            <person name="Splinter BonDurant S."/>
            <person name="Syed K."/>
            <person name="Yadav J."/>
            <person name="Mgbeahuruike A.C."/>
            <person name="Kovalchuk A."/>
            <person name="Asiegbu F.O."/>
            <person name="Lackner G."/>
            <person name="Hoffmeister D."/>
            <person name="Rencoret J."/>
            <person name="Gutierrez A."/>
            <person name="Sun H."/>
            <person name="Lindquist E."/>
            <person name="Barry K."/>
            <person name="Riley R."/>
            <person name="Grigoriev I.V."/>
            <person name="Henrissat B."/>
            <person name="Kues U."/>
            <person name="Berka R.M."/>
            <person name="Martinez A.T."/>
            <person name="Covert S.F."/>
            <person name="Blanchette R.A."/>
            <person name="Cullen D."/>
        </authorList>
    </citation>
    <scope>NUCLEOTIDE SEQUENCE [LARGE SCALE GENOMIC DNA]</scope>
    <source>
        <strain evidence="1 2">11061_1 CR5-6</strain>
    </source>
</reference>
<protein>
    <submittedName>
        <fullName evidence="1">Uncharacterized protein</fullName>
    </submittedName>
</protein>
<dbReference type="PANTHER" id="PTHR14187">
    <property type="entry name" value="ALPHA KINASE/ELONGATION FACTOR 2 KINASE"/>
    <property type="match status" value="1"/>
</dbReference>
<dbReference type="STRING" id="745531.A0A0C3SF07"/>
<dbReference type="Proteomes" id="UP000053257">
    <property type="component" value="Unassembled WGS sequence"/>
</dbReference>
<proteinExistence type="predicted"/>
<dbReference type="Gene3D" id="3.90.640.10">
    <property type="entry name" value="Actin, Chain A, domain 4"/>
    <property type="match status" value="1"/>
</dbReference>
<gene>
    <name evidence="1" type="ORF">PHLGIDRAFT_114660</name>
</gene>
<dbReference type="OrthoDB" id="2963168at2759"/>